<dbReference type="PANTHER" id="PTHR11630:SF48">
    <property type="entry name" value="DNA HELICASE MCM9"/>
    <property type="match status" value="1"/>
</dbReference>
<dbReference type="GO" id="GO:0003697">
    <property type="term" value="F:single-stranded DNA binding"/>
    <property type="evidence" value="ECO:0007669"/>
    <property type="project" value="TreeGrafter"/>
</dbReference>
<sequence length="713" mass="79755">MKPINEPESMEKEEDSEVKSLAEFLMTHHSEQLHSIVVSPDPKLHYPLCIDFTDLLNENSRLAHLVLAQPTVYLLLFDRAAFWAHKIVIKGLKFGEKGVEKKFIHVRINVCGSPLECPETFPSIGRVRVKHRGILLTLKGTVIRSGAIKMYEGERMYQCRKCKHVFPVYPELESRNSITLPSFCPSQRSKSCEGSRFDCVDESVIRHDYQEIKIQESTQVLGVGVIPRSIPVILMDDLVDIVKTGDDIIVTGILTTKWSPDLKDVRSNLDPVLIANYVRRTNELKANIDIPNDVIIKFKHFWSDFSDTPLKGRNAILRGICPQIFGLFTVKLAVALTLIGGVQHVDASGSKIRGESHLLLVGDPGTGKSQFLKFAAKLSNRSVITTGLGSTSAGLTVTAVKDGAKPPSVGSMREHDRATIHEAMEQQTISVAKAGLVTTLSTRTIVFGATNPKGQYDPDQFTGRLTLSVNTALSGPLLSRFDIVLVLLDTKNPEWDAVVSSHILNEVMYKSIWVQCYAIKQLTHLKPHCFLKPICRVNQTKKIMMKIWGNIWTFAMLRRKASAQLLQNILQGTSACAYKEAEKVISSYYQLQRRSATYNAARTTVRMLESLIRLAQAHARLMFRNEVTRMDAIMAILCIESSMTTSAIVDSVGNSLHSNFTETPDQECILVEEPHVVNTLKKLRSIREQDLVTRLYSSDIFLGISSSKCLIYM</sequence>
<reference evidence="15" key="1">
    <citation type="submission" date="2019-03" db="EMBL/GenBank/DDBJ databases">
        <authorList>
            <person name="Mank J."/>
            <person name="Almeida P."/>
        </authorList>
    </citation>
    <scope>NUCLEOTIDE SEQUENCE</scope>
    <source>
        <strain evidence="15">78183</strain>
    </source>
</reference>
<accession>A0A6N2KGD8</accession>
<dbReference type="InterPro" id="IPR058768">
    <property type="entry name" value="MCM9_N"/>
</dbReference>
<dbReference type="Gene3D" id="2.20.28.10">
    <property type="match status" value="1"/>
</dbReference>
<proteinExistence type="inferred from homology"/>
<keyword evidence="6" id="KW-0378">Hydrolase</keyword>
<organism evidence="15">
    <name type="scientific">Salix viminalis</name>
    <name type="common">Common osier</name>
    <name type="synonym">Basket willow</name>
    <dbReference type="NCBI Taxonomy" id="40686"/>
    <lineage>
        <taxon>Eukaryota</taxon>
        <taxon>Viridiplantae</taxon>
        <taxon>Streptophyta</taxon>
        <taxon>Embryophyta</taxon>
        <taxon>Tracheophyta</taxon>
        <taxon>Spermatophyta</taxon>
        <taxon>Magnoliopsida</taxon>
        <taxon>eudicotyledons</taxon>
        <taxon>Gunneridae</taxon>
        <taxon>Pentapetalae</taxon>
        <taxon>rosids</taxon>
        <taxon>fabids</taxon>
        <taxon>Malpighiales</taxon>
        <taxon>Salicaceae</taxon>
        <taxon>Saliceae</taxon>
        <taxon>Salix</taxon>
    </lineage>
</organism>
<dbReference type="GO" id="GO:0042555">
    <property type="term" value="C:MCM complex"/>
    <property type="evidence" value="ECO:0007669"/>
    <property type="project" value="TreeGrafter"/>
</dbReference>
<dbReference type="PRINTS" id="PR01657">
    <property type="entry name" value="MCMFAMILY"/>
</dbReference>
<dbReference type="GO" id="GO:0017116">
    <property type="term" value="F:single-stranded DNA helicase activity"/>
    <property type="evidence" value="ECO:0007669"/>
    <property type="project" value="TreeGrafter"/>
</dbReference>
<comment type="subcellular location">
    <subcellularLocation>
        <location evidence="1">Nucleus</location>
    </subcellularLocation>
</comment>
<dbReference type="Pfam" id="PF00493">
    <property type="entry name" value="MCM"/>
    <property type="match status" value="2"/>
</dbReference>
<dbReference type="SMART" id="SM00350">
    <property type="entry name" value="MCM"/>
    <property type="match status" value="1"/>
</dbReference>
<dbReference type="InterPro" id="IPR033762">
    <property type="entry name" value="MCM_OB"/>
</dbReference>
<dbReference type="GO" id="GO:0005634">
    <property type="term" value="C:nucleus"/>
    <property type="evidence" value="ECO:0007669"/>
    <property type="project" value="UniProtKB-SubCell"/>
</dbReference>
<keyword evidence="11" id="KW-0539">Nucleus</keyword>
<dbReference type="InterPro" id="IPR001208">
    <property type="entry name" value="MCM_dom"/>
</dbReference>
<dbReference type="PROSITE" id="PS50051">
    <property type="entry name" value="MCM_2"/>
    <property type="match status" value="1"/>
</dbReference>
<keyword evidence="9 13" id="KW-0238">DNA-binding</keyword>
<evidence type="ECO:0000256" key="13">
    <source>
        <dbReference type="RuleBase" id="RU004070"/>
    </source>
</evidence>
<evidence type="ECO:0000256" key="8">
    <source>
        <dbReference type="ARBA" id="ARBA00022840"/>
    </source>
</evidence>
<comment type="similarity">
    <text evidence="2 13">Belongs to the MCM family.</text>
</comment>
<dbReference type="InterPro" id="IPR031327">
    <property type="entry name" value="MCM"/>
</dbReference>
<evidence type="ECO:0000256" key="10">
    <source>
        <dbReference type="ARBA" id="ARBA00023204"/>
    </source>
</evidence>
<keyword evidence="10" id="KW-0234">DNA repair</keyword>
<name>A0A6N2KGD8_SALVM</name>
<dbReference type="EC" id="3.6.4.12" evidence="3"/>
<dbReference type="GO" id="GO:0005524">
    <property type="term" value="F:ATP binding"/>
    <property type="evidence" value="ECO:0007669"/>
    <property type="project" value="UniProtKB-KW"/>
</dbReference>
<dbReference type="Gene3D" id="3.40.50.300">
    <property type="entry name" value="P-loop containing nucleotide triphosphate hydrolases"/>
    <property type="match status" value="1"/>
</dbReference>
<keyword evidence="5" id="KW-0227">DNA damage</keyword>
<evidence type="ECO:0000259" key="14">
    <source>
        <dbReference type="PROSITE" id="PS50051"/>
    </source>
</evidence>
<dbReference type="Pfam" id="PF26066">
    <property type="entry name" value="MCM9_N"/>
    <property type="match status" value="1"/>
</dbReference>
<dbReference type="Pfam" id="PF17207">
    <property type="entry name" value="MCM_OB"/>
    <property type="match status" value="1"/>
</dbReference>
<evidence type="ECO:0000313" key="15">
    <source>
        <dbReference type="EMBL" id="VFU27542.1"/>
    </source>
</evidence>
<keyword evidence="8 13" id="KW-0067">ATP-binding</keyword>
<comment type="catalytic activity">
    <reaction evidence="12">
        <text>ATP + H2O = ADP + phosphate + H(+)</text>
        <dbReference type="Rhea" id="RHEA:13065"/>
        <dbReference type="ChEBI" id="CHEBI:15377"/>
        <dbReference type="ChEBI" id="CHEBI:15378"/>
        <dbReference type="ChEBI" id="CHEBI:30616"/>
        <dbReference type="ChEBI" id="CHEBI:43474"/>
        <dbReference type="ChEBI" id="CHEBI:456216"/>
        <dbReference type="EC" id="3.6.4.12"/>
    </reaction>
</comment>
<dbReference type="EMBL" id="CAADRP010000369">
    <property type="protein sequence ID" value="VFU27542.1"/>
    <property type="molecule type" value="Genomic_DNA"/>
</dbReference>
<evidence type="ECO:0000256" key="3">
    <source>
        <dbReference type="ARBA" id="ARBA00012551"/>
    </source>
</evidence>
<evidence type="ECO:0000256" key="5">
    <source>
        <dbReference type="ARBA" id="ARBA00022763"/>
    </source>
</evidence>
<keyword evidence="4 13" id="KW-0547">Nucleotide-binding</keyword>
<dbReference type="InterPro" id="IPR027417">
    <property type="entry name" value="P-loop_NTPase"/>
</dbReference>
<evidence type="ECO:0000256" key="12">
    <source>
        <dbReference type="ARBA" id="ARBA00047995"/>
    </source>
</evidence>
<protein>
    <recommendedName>
        <fullName evidence="3">DNA helicase</fullName>
        <ecNumber evidence="3">3.6.4.12</ecNumber>
    </recommendedName>
</protein>
<dbReference type="SUPFAM" id="SSF50249">
    <property type="entry name" value="Nucleic acid-binding proteins"/>
    <property type="match status" value="1"/>
</dbReference>
<feature type="domain" description="MCM C-terminal AAA(+) ATPase" evidence="14">
    <location>
        <begin position="312"/>
        <end position="503"/>
    </location>
</feature>
<evidence type="ECO:0000256" key="7">
    <source>
        <dbReference type="ARBA" id="ARBA00022806"/>
    </source>
</evidence>
<evidence type="ECO:0000256" key="6">
    <source>
        <dbReference type="ARBA" id="ARBA00022801"/>
    </source>
</evidence>
<keyword evidence="7" id="KW-0347">Helicase</keyword>
<dbReference type="GO" id="GO:0000724">
    <property type="term" value="P:double-strand break repair via homologous recombination"/>
    <property type="evidence" value="ECO:0007669"/>
    <property type="project" value="TreeGrafter"/>
</dbReference>
<evidence type="ECO:0000256" key="9">
    <source>
        <dbReference type="ARBA" id="ARBA00023125"/>
    </source>
</evidence>
<evidence type="ECO:0000256" key="1">
    <source>
        <dbReference type="ARBA" id="ARBA00004123"/>
    </source>
</evidence>
<dbReference type="InterPro" id="IPR012340">
    <property type="entry name" value="NA-bd_OB-fold"/>
</dbReference>
<dbReference type="Gene3D" id="2.40.50.140">
    <property type="entry name" value="Nucleic acid-binding proteins"/>
    <property type="match status" value="1"/>
</dbReference>
<dbReference type="AlphaFoldDB" id="A0A6N2KGD8"/>
<evidence type="ECO:0000256" key="4">
    <source>
        <dbReference type="ARBA" id="ARBA00022741"/>
    </source>
</evidence>
<dbReference type="InterPro" id="IPR041562">
    <property type="entry name" value="MCM_lid"/>
</dbReference>
<dbReference type="SUPFAM" id="SSF52540">
    <property type="entry name" value="P-loop containing nucleoside triphosphate hydrolases"/>
    <property type="match status" value="1"/>
</dbReference>
<evidence type="ECO:0000256" key="11">
    <source>
        <dbReference type="ARBA" id="ARBA00023242"/>
    </source>
</evidence>
<dbReference type="GO" id="GO:0016787">
    <property type="term" value="F:hydrolase activity"/>
    <property type="evidence" value="ECO:0007669"/>
    <property type="project" value="UniProtKB-KW"/>
</dbReference>
<dbReference type="Pfam" id="PF17855">
    <property type="entry name" value="MCM_lid"/>
    <property type="match status" value="1"/>
</dbReference>
<evidence type="ECO:0000256" key="2">
    <source>
        <dbReference type="ARBA" id="ARBA00008010"/>
    </source>
</evidence>
<gene>
    <name evidence="15" type="ORF">SVIM_LOCUS83471</name>
</gene>
<dbReference type="PANTHER" id="PTHR11630">
    <property type="entry name" value="DNA REPLICATION LICENSING FACTOR MCM FAMILY MEMBER"/>
    <property type="match status" value="1"/>
</dbReference>